<reference evidence="1" key="1">
    <citation type="submission" date="2015-06" db="EMBL/GenBank/DDBJ databases">
        <authorList>
            <person name="Nguyen H."/>
        </authorList>
    </citation>
    <scope>NUCLEOTIDE SEQUENCE</scope>
    <source>
        <strain evidence="1">DAOM 180753</strain>
    </source>
</reference>
<dbReference type="Proteomes" id="UP001227192">
    <property type="component" value="Unassembled WGS sequence"/>
</dbReference>
<dbReference type="EMBL" id="LACB01000383">
    <property type="protein sequence ID" value="KAJ9483943.1"/>
    <property type="molecule type" value="Genomic_DNA"/>
</dbReference>
<proteinExistence type="predicted"/>
<comment type="caution">
    <text evidence="1">The sequence shown here is derived from an EMBL/GenBank/DDBJ whole genome shotgun (WGS) entry which is preliminary data.</text>
</comment>
<protein>
    <submittedName>
        <fullName evidence="1">Uncharacterized protein</fullName>
    </submittedName>
</protein>
<name>A0AAI9X579_PENTH</name>
<sequence length="77" mass="8440">MCRTKCPGDETDTPLGKVDAKQAYTKVEHLGPHRLISDPHEFFAYSESNMAHPASTQRRCLSTVAPVKLAAVVGKDE</sequence>
<keyword evidence="2" id="KW-1185">Reference proteome</keyword>
<accession>A0AAI9X579</accession>
<reference evidence="1" key="2">
    <citation type="journal article" date="2016" name="Fungal Biol.">
        <title>Ochratoxin A production by Penicillium thymicola.</title>
        <authorList>
            <person name="Nguyen H.D.T."/>
            <person name="McMullin D.R."/>
            <person name="Ponomareva E."/>
            <person name="Riley R."/>
            <person name="Pomraning K.R."/>
            <person name="Baker S.E."/>
            <person name="Seifert K.A."/>
        </authorList>
    </citation>
    <scope>NUCLEOTIDE SEQUENCE</scope>
    <source>
        <strain evidence="1">DAOM 180753</strain>
    </source>
</reference>
<gene>
    <name evidence="1" type="ORF">VN97_g9455</name>
</gene>
<evidence type="ECO:0000313" key="1">
    <source>
        <dbReference type="EMBL" id="KAJ9483943.1"/>
    </source>
</evidence>
<evidence type="ECO:0000313" key="2">
    <source>
        <dbReference type="Proteomes" id="UP001227192"/>
    </source>
</evidence>
<dbReference type="AlphaFoldDB" id="A0AAI9X579"/>
<organism evidence="1 2">
    <name type="scientific">Penicillium thymicola</name>
    <dbReference type="NCBI Taxonomy" id="293382"/>
    <lineage>
        <taxon>Eukaryota</taxon>
        <taxon>Fungi</taxon>
        <taxon>Dikarya</taxon>
        <taxon>Ascomycota</taxon>
        <taxon>Pezizomycotina</taxon>
        <taxon>Eurotiomycetes</taxon>
        <taxon>Eurotiomycetidae</taxon>
        <taxon>Eurotiales</taxon>
        <taxon>Aspergillaceae</taxon>
        <taxon>Penicillium</taxon>
    </lineage>
</organism>